<organism evidence="8 9">
    <name type="scientific">Flemingia macrophylla</name>
    <dbReference type="NCBI Taxonomy" id="520843"/>
    <lineage>
        <taxon>Eukaryota</taxon>
        <taxon>Viridiplantae</taxon>
        <taxon>Streptophyta</taxon>
        <taxon>Embryophyta</taxon>
        <taxon>Tracheophyta</taxon>
        <taxon>Spermatophyta</taxon>
        <taxon>Magnoliopsida</taxon>
        <taxon>eudicotyledons</taxon>
        <taxon>Gunneridae</taxon>
        <taxon>Pentapetalae</taxon>
        <taxon>rosids</taxon>
        <taxon>fabids</taxon>
        <taxon>Fabales</taxon>
        <taxon>Fabaceae</taxon>
        <taxon>Papilionoideae</taxon>
        <taxon>50 kb inversion clade</taxon>
        <taxon>NPAAA clade</taxon>
        <taxon>indigoferoid/millettioid clade</taxon>
        <taxon>Phaseoleae</taxon>
        <taxon>Flemingia</taxon>
    </lineage>
</organism>
<gene>
    <name evidence="8" type="ORF">Fmac_024061</name>
</gene>
<name>A0ABD1LNA1_9FABA</name>
<dbReference type="SUPFAM" id="SSF54171">
    <property type="entry name" value="DNA-binding domain"/>
    <property type="match status" value="1"/>
</dbReference>
<evidence type="ECO:0000313" key="9">
    <source>
        <dbReference type="Proteomes" id="UP001603857"/>
    </source>
</evidence>
<evidence type="ECO:0000256" key="3">
    <source>
        <dbReference type="ARBA" id="ARBA00023125"/>
    </source>
</evidence>
<dbReference type="SMART" id="SM00380">
    <property type="entry name" value="AP2"/>
    <property type="match status" value="1"/>
</dbReference>
<dbReference type="InterPro" id="IPR044808">
    <property type="entry name" value="ERF_plant"/>
</dbReference>
<evidence type="ECO:0000256" key="4">
    <source>
        <dbReference type="ARBA" id="ARBA00023163"/>
    </source>
</evidence>
<comment type="caution">
    <text evidence="8">The sequence shown here is derived from an EMBL/GenBank/DDBJ whole genome shotgun (WGS) entry which is preliminary data.</text>
</comment>
<proteinExistence type="inferred from homology"/>
<dbReference type="FunFam" id="3.30.730.10:FF:000001">
    <property type="entry name" value="Ethylene-responsive transcription factor 2"/>
    <property type="match status" value="1"/>
</dbReference>
<dbReference type="InterPro" id="IPR016177">
    <property type="entry name" value="DNA-bd_dom_sf"/>
</dbReference>
<dbReference type="EMBL" id="JBGMDY010000008">
    <property type="protein sequence ID" value="KAL2325003.1"/>
    <property type="molecule type" value="Genomic_DNA"/>
</dbReference>
<evidence type="ECO:0000256" key="5">
    <source>
        <dbReference type="ARBA" id="ARBA00023242"/>
    </source>
</evidence>
<keyword evidence="5" id="KW-0539">Nucleus</keyword>
<protein>
    <recommendedName>
        <fullName evidence="7">AP2/ERF domain-containing protein</fullName>
    </recommendedName>
</protein>
<dbReference type="InterPro" id="IPR001471">
    <property type="entry name" value="AP2/ERF_dom"/>
</dbReference>
<dbReference type="Gene3D" id="3.30.730.10">
    <property type="entry name" value="AP2/ERF domain"/>
    <property type="match status" value="1"/>
</dbReference>
<evidence type="ECO:0000256" key="6">
    <source>
        <dbReference type="ARBA" id="ARBA00024343"/>
    </source>
</evidence>
<dbReference type="Proteomes" id="UP001603857">
    <property type="component" value="Unassembled WGS sequence"/>
</dbReference>
<reference evidence="8 9" key="1">
    <citation type="submission" date="2024-08" db="EMBL/GenBank/DDBJ databases">
        <title>Insights into the chromosomal genome structure of Flemingia macrophylla.</title>
        <authorList>
            <person name="Ding Y."/>
            <person name="Zhao Y."/>
            <person name="Bi W."/>
            <person name="Wu M."/>
            <person name="Zhao G."/>
            <person name="Gong Y."/>
            <person name="Li W."/>
            <person name="Zhang P."/>
        </authorList>
    </citation>
    <scope>NUCLEOTIDE SEQUENCE [LARGE SCALE GENOMIC DNA]</scope>
    <source>
        <strain evidence="8">DYQJB</strain>
        <tissue evidence="8">Leaf</tissue>
    </source>
</reference>
<dbReference type="PROSITE" id="PS51032">
    <property type="entry name" value="AP2_ERF"/>
    <property type="match status" value="1"/>
</dbReference>
<evidence type="ECO:0000313" key="8">
    <source>
        <dbReference type="EMBL" id="KAL2325003.1"/>
    </source>
</evidence>
<dbReference type="PRINTS" id="PR00367">
    <property type="entry name" value="ETHRSPELEMNT"/>
</dbReference>
<accession>A0ABD1LNA1</accession>
<dbReference type="InterPro" id="IPR036955">
    <property type="entry name" value="AP2/ERF_dom_sf"/>
</dbReference>
<dbReference type="CDD" id="cd00018">
    <property type="entry name" value="AP2"/>
    <property type="match status" value="1"/>
</dbReference>
<dbReference type="GO" id="GO:0005634">
    <property type="term" value="C:nucleus"/>
    <property type="evidence" value="ECO:0007669"/>
    <property type="project" value="UniProtKB-SubCell"/>
</dbReference>
<feature type="domain" description="AP2/ERF" evidence="7">
    <location>
        <begin position="281"/>
        <end position="339"/>
    </location>
</feature>
<evidence type="ECO:0000256" key="2">
    <source>
        <dbReference type="ARBA" id="ARBA00023015"/>
    </source>
</evidence>
<dbReference type="PANTHER" id="PTHR31190">
    <property type="entry name" value="DNA-BINDING DOMAIN"/>
    <property type="match status" value="1"/>
</dbReference>
<comment type="subcellular location">
    <subcellularLocation>
        <location evidence="1">Nucleus</location>
    </subcellularLocation>
</comment>
<evidence type="ECO:0000259" key="7">
    <source>
        <dbReference type="PROSITE" id="PS51032"/>
    </source>
</evidence>
<dbReference type="AlphaFoldDB" id="A0ABD1LNA1"/>
<keyword evidence="2" id="KW-0805">Transcription regulation</keyword>
<sequence>MHNRLYEACSFPPPLPPPTYDLSGSLLRLLRQPPQVPLRQPPQGALCDAISFSFLLRFTTYRRPRLQLCASTYASCSTYKALMRVVGGCCPCLNGGRWGLWAREWSHGYSVHAVQFACTFTVHACRGTRGEIPPRGQGHFRLSTIADVAFLWFPFFSPGLSEDTPVRASLPVSVASRVENRNPKLHTSSELRPALQSESKMTTELNTYTKDFYVKKSIMADYTYSVSEQWNDVPFRTNDGDDMLILDSLCDAVSQGWSATAEAENDGSKAVVLEQKKKRRCYRGVRQRPWGKFAAEIRDPARNGARAWLGTYETAEDAALAYDRAAFSMRGSKALLNFPHRINFDEPPPVRVTPKKRKLP</sequence>
<keyword evidence="9" id="KW-1185">Reference proteome</keyword>
<dbReference type="GO" id="GO:0003677">
    <property type="term" value="F:DNA binding"/>
    <property type="evidence" value="ECO:0007669"/>
    <property type="project" value="UniProtKB-KW"/>
</dbReference>
<evidence type="ECO:0000256" key="1">
    <source>
        <dbReference type="ARBA" id="ARBA00004123"/>
    </source>
</evidence>
<keyword evidence="3" id="KW-0238">DNA-binding</keyword>
<dbReference type="PANTHER" id="PTHR31190:SF449">
    <property type="entry name" value="AP2_ERF DOMAIN-CONTAINING PROTEIN"/>
    <property type="match status" value="1"/>
</dbReference>
<keyword evidence="4" id="KW-0804">Transcription</keyword>
<comment type="similarity">
    <text evidence="6">Belongs to the AP2/ERF transcription factor family. ERF subfamily.</text>
</comment>
<dbReference type="Pfam" id="PF00847">
    <property type="entry name" value="AP2"/>
    <property type="match status" value="1"/>
</dbReference>